<proteinExistence type="predicted"/>
<reference evidence="1" key="1">
    <citation type="journal article" date="2014" name="Front. Microbiol.">
        <title>High frequency of phylogenetically diverse reductive dehalogenase-homologous genes in deep subseafloor sedimentary metagenomes.</title>
        <authorList>
            <person name="Kawai M."/>
            <person name="Futagami T."/>
            <person name="Toyoda A."/>
            <person name="Takaki Y."/>
            <person name="Nishi S."/>
            <person name="Hori S."/>
            <person name="Arai W."/>
            <person name="Tsubouchi T."/>
            <person name="Morono Y."/>
            <person name="Uchiyama I."/>
            <person name="Ito T."/>
            <person name="Fujiyama A."/>
            <person name="Inagaki F."/>
            <person name="Takami H."/>
        </authorList>
    </citation>
    <scope>NUCLEOTIDE SEQUENCE</scope>
    <source>
        <strain evidence="1">Expedition CK06-06</strain>
    </source>
</reference>
<comment type="caution">
    <text evidence="1">The sequence shown here is derived from an EMBL/GenBank/DDBJ whole genome shotgun (WGS) entry which is preliminary data.</text>
</comment>
<dbReference type="EMBL" id="BARU01017327">
    <property type="protein sequence ID" value="GAH59065.1"/>
    <property type="molecule type" value="Genomic_DNA"/>
</dbReference>
<accession>X1HPU7</accession>
<organism evidence="1">
    <name type="scientific">marine sediment metagenome</name>
    <dbReference type="NCBI Taxonomy" id="412755"/>
    <lineage>
        <taxon>unclassified sequences</taxon>
        <taxon>metagenomes</taxon>
        <taxon>ecological metagenomes</taxon>
    </lineage>
</organism>
<feature type="non-terminal residue" evidence="1">
    <location>
        <position position="1"/>
    </location>
</feature>
<sequence>PVITKQEIDILLYSIKKYSEIDNEFFVDYEKFEFDPKSNFVQSRLIP</sequence>
<name>X1HPU7_9ZZZZ</name>
<dbReference type="AlphaFoldDB" id="X1HPU7"/>
<evidence type="ECO:0000313" key="1">
    <source>
        <dbReference type="EMBL" id="GAH59065.1"/>
    </source>
</evidence>
<protein>
    <submittedName>
        <fullName evidence="1">Uncharacterized protein</fullName>
    </submittedName>
</protein>
<gene>
    <name evidence="1" type="ORF">S03H2_28754</name>
</gene>